<accession>A0AA38MD17</accession>
<comment type="caution">
    <text evidence="1">The sequence shown here is derived from an EMBL/GenBank/DDBJ whole genome shotgun (WGS) entry which is preliminary data.</text>
</comment>
<keyword evidence="2" id="KW-1185">Reference proteome</keyword>
<evidence type="ECO:0000313" key="1">
    <source>
        <dbReference type="EMBL" id="KAJ3651907.1"/>
    </source>
</evidence>
<protein>
    <submittedName>
        <fullName evidence="1">Uncharacterized protein</fullName>
    </submittedName>
</protein>
<reference evidence="1" key="1">
    <citation type="journal article" date="2023" name="G3 (Bethesda)">
        <title>Whole genome assemblies of Zophobas morio and Tenebrio molitor.</title>
        <authorList>
            <person name="Kaur S."/>
            <person name="Stinson S.A."/>
            <person name="diCenzo G.C."/>
        </authorList>
    </citation>
    <scope>NUCLEOTIDE SEQUENCE</scope>
    <source>
        <strain evidence="1">QUZm001</strain>
    </source>
</reference>
<dbReference type="AlphaFoldDB" id="A0AA38MD17"/>
<proteinExistence type="predicted"/>
<dbReference type="Proteomes" id="UP001168821">
    <property type="component" value="Unassembled WGS sequence"/>
</dbReference>
<organism evidence="1 2">
    <name type="scientific">Zophobas morio</name>
    <dbReference type="NCBI Taxonomy" id="2755281"/>
    <lineage>
        <taxon>Eukaryota</taxon>
        <taxon>Metazoa</taxon>
        <taxon>Ecdysozoa</taxon>
        <taxon>Arthropoda</taxon>
        <taxon>Hexapoda</taxon>
        <taxon>Insecta</taxon>
        <taxon>Pterygota</taxon>
        <taxon>Neoptera</taxon>
        <taxon>Endopterygota</taxon>
        <taxon>Coleoptera</taxon>
        <taxon>Polyphaga</taxon>
        <taxon>Cucujiformia</taxon>
        <taxon>Tenebrionidae</taxon>
        <taxon>Zophobas</taxon>
    </lineage>
</organism>
<dbReference type="EMBL" id="JALNTZ010000005">
    <property type="protein sequence ID" value="KAJ3651907.1"/>
    <property type="molecule type" value="Genomic_DNA"/>
</dbReference>
<evidence type="ECO:0000313" key="2">
    <source>
        <dbReference type="Proteomes" id="UP001168821"/>
    </source>
</evidence>
<gene>
    <name evidence="1" type="ORF">Zmor_017911</name>
</gene>
<name>A0AA38MD17_9CUCU</name>
<sequence length="83" mass="8916">MEGLQNLTTSRSKLQTAHSVTTASGERIQAIGKGDLFSVLAAHDKHPDSQFLSTTEIRNIKVGKAVILPGILKRFGGLFKIAV</sequence>